<dbReference type="GO" id="GO:0005524">
    <property type="term" value="F:ATP binding"/>
    <property type="evidence" value="ECO:0007669"/>
    <property type="project" value="InterPro"/>
</dbReference>
<dbReference type="SUPFAM" id="SSF56059">
    <property type="entry name" value="Glutathione synthetase ATP-binding domain-like"/>
    <property type="match status" value="1"/>
</dbReference>
<dbReference type="Gene3D" id="3.30.1490.20">
    <property type="entry name" value="ATP-grasp fold, A domain"/>
    <property type="match status" value="1"/>
</dbReference>
<dbReference type="STRING" id="694427.Palpr_0340"/>
<dbReference type="PANTHER" id="PTHR43615:SF1">
    <property type="entry name" value="PPDK_N DOMAIN-CONTAINING PROTEIN"/>
    <property type="match status" value="1"/>
</dbReference>
<dbReference type="SUPFAM" id="SSF52172">
    <property type="entry name" value="CheY-like"/>
    <property type="match status" value="1"/>
</dbReference>
<dbReference type="HOGENOM" id="CLU_012339_0_0_10"/>
<protein>
    <submittedName>
        <fullName evidence="2">Pyruvate phosphate dikinase PEP/pyruvate-binding protein</fullName>
    </submittedName>
</protein>
<dbReference type="InterPro" id="IPR051549">
    <property type="entry name" value="PEP_Utilizing_Enz"/>
</dbReference>
<dbReference type="Proteomes" id="UP000008718">
    <property type="component" value="Chromosome"/>
</dbReference>
<accession>E4T1A7</accession>
<dbReference type="eggNOG" id="COG0745">
    <property type="taxonomic scope" value="Bacteria"/>
</dbReference>
<proteinExistence type="predicted"/>
<dbReference type="eggNOG" id="COG0574">
    <property type="taxonomic scope" value="Bacteria"/>
</dbReference>
<evidence type="ECO:0000313" key="3">
    <source>
        <dbReference type="Proteomes" id="UP000008718"/>
    </source>
</evidence>
<name>E4T1A7_PALPW</name>
<dbReference type="GO" id="GO:0016301">
    <property type="term" value="F:kinase activity"/>
    <property type="evidence" value="ECO:0007669"/>
    <property type="project" value="UniProtKB-KW"/>
</dbReference>
<organism evidence="2 3">
    <name type="scientific">Paludibacter propionicigenes (strain DSM 17365 / JCM 13257 / WB4)</name>
    <dbReference type="NCBI Taxonomy" id="694427"/>
    <lineage>
        <taxon>Bacteria</taxon>
        <taxon>Pseudomonadati</taxon>
        <taxon>Bacteroidota</taxon>
        <taxon>Bacteroidia</taxon>
        <taxon>Bacteroidales</taxon>
        <taxon>Paludibacteraceae</taxon>
        <taxon>Paludibacter</taxon>
    </lineage>
</organism>
<sequence length="1002" mass="113730">MSHFVTVNLQTANPMNSPSIKKLYFKDTSFANLMTHRIYNVLLYASKYDAFVLEEDGRIDEQIFNEYTSLNLRYPPRFTLVSTAEEANALLAERKFELIISMPSGDSINPFEWAKSVKLQFPDIPIVVLTPFSKSVSQRIANEDVSAIDYVFSWLGNSDILLAIIKLIEDRMNVEEDVNSVGVQVILFVEDSIRWYSSIVPHLYKFVFMQSRSFMTEALNEHEQMLRMRGRPKILLARSYEEGMAIYEKYKKNMLGVITDVSYSQDGMKNKSAGINLCKAIRLQDSYIPLIVESTEEANHAAADELKAAFLNKMSKTLLLELREKITDNFGFGDFLFIHPITGEEEARVQNLRGLQETIFSISNESLYYHVSRNNISRWLYSRAMFPLAEFLKNINVDNDVASDLTRVRQIIFDAIVHYRKVKNRGVVAVFQRDRFDQYSNFARIGEGSLGGKGRGLAFIDAMIKRNESFENFEHTQITIPKTVVLCTDNFTEFMELNQLYPLALSDMQDEDILAHFLKARLPQQLIADLHAFLGAIASPIAVRSSSLLEDSHYQPFAGIYSTYMVPYNPQSRTHMLVMITEAVKAVYASVFYRDSKAYMTATKNVIDEEKMAIVLQEICGNAYDNRFYPSFSGVARSLNYYPIGAEKPEDGIANIAMGLGKHIMDGGMSLRFSPAYPNNVLQTSTLELTLRETQKFFNALDLNETNFVPQVDDGFNLLKVPVDDALKDGTLQYIASTYNLQDNVIQNGLYDGGHKVITFANILQHDVFPLADILKEVLRIAQAEMGRPIEIEFAVNLDYSPAKQHVFYLLQIRPIVDSKEMINEDIGAIADENAIITCKSALGHGVTTDLYDLVYVKPEAFSAANNPKITTEIERINRQLIAENRHYALVGPGRWGSADPWLGIPVKWPHISNARLIVESGLSNYRVDPSQGTHFFQNLTSFGVAYFTINPYQQDGTYDTAYLNAQPAVYESDYIRHVRFDKPIVMKVDGRKNKGVLLKPE</sequence>
<dbReference type="EMBL" id="CP002345">
    <property type="protein sequence ID" value="ADQ78501.1"/>
    <property type="molecule type" value="Genomic_DNA"/>
</dbReference>
<dbReference type="CDD" id="cd00156">
    <property type="entry name" value="REC"/>
    <property type="match status" value="1"/>
</dbReference>
<keyword evidence="3" id="KW-1185">Reference proteome</keyword>
<dbReference type="PANTHER" id="PTHR43615">
    <property type="entry name" value="PHOSPHOENOLPYRUVATE SYNTHASE-RELATED"/>
    <property type="match status" value="1"/>
</dbReference>
<dbReference type="KEGG" id="ppn:Palpr_0340"/>
<feature type="domain" description="Pyruvate phosphate dikinase AMP/ATP-binding" evidence="1">
    <location>
        <begin position="449"/>
        <end position="825"/>
    </location>
</feature>
<dbReference type="InterPro" id="IPR011006">
    <property type="entry name" value="CheY-like_superfamily"/>
</dbReference>
<dbReference type="Pfam" id="PF01326">
    <property type="entry name" value="PPDK_N"/>
    <property type="match status" value="1"/>
</dbReference>
<dbReference type="InterPro" id="IPR013815">
    <property type="entry name" value="ATP_grasp_subdomain_1"/>
</dbReference>
<keyword evidence="2" id="KW-0418">Kinase</keyword>
<reference evidence="2 3" key="2">
    <citation type="journal article" date="2011" name="Stand. Genomic Sci.">
        <title>Complete genome sequence of Paludibacter propionicigenes type strain (WB4).</title>
        <authorList>
            <person name="Gronow S."/>
            <person name="Munk C."/>
            <person name="Lapidus A."/>
            <person name="Nolan M."/>
            <person name="Lucas S."/>
            <person name="Hammon N."/>
            <person name="Deshpande S."/>
            <person name="Cheng J.F."/>
            <person name="Tapia R."/>
            <person name="Han C."/>
            <person name="Goodwin L."/>
            <person name="Pitluck S."/>
            <person name="Liolios K."/>
            <person name="Ivanova N."/>
            <person name="Mavromatis K."/>
            <person name="Mikhailova N."/>
            <person name="Pati A."/>
            <person name="Chen A."/>
            <person name="Palaniappan K."/>
            <person name="Land M."/>
            <person name="Hauser L."/>
            <person name="Chang Y.J."/>
            <person name="Jeffries C.D."/>
            <person name="Brambilla E."/>
            <person name="Rohde M."/>
            <person name="Goker M."/>
            <person name="Detter J.C."/>
            <person name="Woyke T."/>
            <person name="Bristow J."/>
            <person name="Eisen J.A."/>
            <person name="Markowitz V."/>
            <person name="Hugenholtz P."/>
            <person name="Kyrpides N.C."/>
            <person name="Klenk H.P."/>
        </authorList>
    </citation>
    <scope>NUCLEOTIDE SEQUENCE [LARGE SCALE GENOMIC DNA]</scope>
    <source>
        <strain evidence="3">DSM 17365 / JCM 13257 / WB4</strain>
    </source>
</reference>
<keyword evidence="2" id="KW-0808">Transferase</keyword>
<reference key="1">
    <citation type="submission" date="2010-11" db="EMBL/GenBank/DDBJ databases">
        <title>The complete genome of Paludibacter propionicigenes DSM 17365.</title>
        <authorList>
            <consortium name="US DOE Joint Genome Institute (JGI-PGF)"/>
            <person name="Lucas S."/>
            <person name="Copeland A."/>
            <person name="Lapidus A."/>
            <person name="Bruce D."/>
            <person name="Goodwin L."/>
            <person name="Pitluck S."/>
            <person name="Kyrpides N."/>
            <person name="Mavromatis K."/>
            <person name="Ivanova N."/>
            <person name="Munk A.C."/>
            <person name="Brettin T."/>
            <person name="Detter J.C."/>
            <person name="Han C."/>
            <person name="Tapia R."/>
            <person name="Land M."/>
            <person name="Hauser L."/>
            <person name="Markowitz V."/>
            <person name="Cheng J.-F."/>
            <person name="Hugenholtz P."/>
            <person name="Woyke T."/>
            <person name="Wu D."/>
            <person name="Gronow S."/>
            <person name="Wellnitz S."/>
            <person name="Brambilla E."/>
            <person name="Klenk H.-P."/>
            <person name="Eisen J.A."/>
        </authorList>
    </citation>
    <scope>NUCLEOTIDE SEQUENCE</scope>
    <source>
        <strain>WB4</strain>
    </source>
</reference>
<evidence type="ECO:0000259" key="1">
    <source>
        <dbReference type="Pfam" id="PF01326"/>
    </source>
</evidence>
<gene>
    <name evidence="2" type="ordered locus">Palpr_0340</name>
</gene>
<keyword evidence="2" id="KW-0670">Pyruvate</keyword>
<dbReference type="RefSeq" id="WP_013443870.1">
    <property type="nucleotide sequence ID" value="NC_014734.1"/>
</dbReference>
<dbReference type="AlphaFoldDB" id="E4T1A7"/>
<dbReference type="InterPro" id="IPR002192">
    <property type="entry name" value="PPDK_AMP/ATP-bd"/>
</dbReference>
<evidence type="ECO:0000313" key="2">
    <source>
        <dbReference type="EMBL" id="ADQ78501.1"/>
    </source>
</evidence>